<dbReference type="InterPro" id="IPR018076">
    <property type="entry name" value="T2SS_GspF_dom"/>
</dbReference>
<dbReference type="Gene3D" id="1.20.81.30">
    <property type="entry name" value="Type II secretion system (T2SS), domain F"/>
    <property type="match status" value="2"/>
</dbReference>
<keyword evidence="13" id="KW-1185">Reference proteome</keyword>
<feature type="domain" description="Type II secretion system protein GspF" evidence="11">
    <location>
        <begin position="76"/>
        <end position="199"/>
    </location>
</feature>
<feature type="transmembrane region" description="Helical" evidence="10">
    <location>
        <begin position="229"/>
        <end position="248"/>
    </location>
</feature>
<dbReference type="PROSITE" id="PS00874">
    <property type="entry name" value="T2SP_F"/>
    <property type="match status" value="1"/>
</dbReference>
<keyword evidence="4" id="KW-1003">Cell membrane</keyword>
<dbReference type="RefSeq" id="WP_179930692.1">
    <property type="nucleotide sequence ID" value="NZ_JACCDF010000009.1"/>
</dbReference>
<keyword evidence="6 9" id="KW-0812">Transmembrane</keyword>
<evidence type="ECO:0000256" key="10">
    <source>
        <dbReference type="SAM" id="Phobius"/>
    </source>
</evidence>
<gene>
    <name evidence="12" type="ORF">HZS81_11440</name>
</gene>
<accession>A0A7Z0LLZ0</accession>
<evidence type="ECO:0000313" key="13">
    <source>
        <dbReference type="Proteomes" id="UP000586119"/>
    </source>
</evidence>
<organism evidence="12 13">
    <name type="scientific">Vreelandella salicampi</name>
    <dbReference type="NCBI Taxonomy" id="1449798"/>
    <lineage>
        <taxon>Bacteria</taxon>
        <taxon>Pseudomonadati</taxon>
        <taxon>Pseudomonadota</taxon>
        <taxon>Gammaproteobacteria</taxon>
        <taxon>Oceanospirillales</taxon>
        <taxon>Halomonadaceae</taxon>
        <taxon>Vreelandella</taxon>
    </lineage>
</organism>
<dbReference type="GO" id="GO:0015628">
    <property type="term" value="P:protein secretion by the type II secretion system"/>
    <property type="evidence" value="ECO:0007669"/>
    <property type="project" value="TreeGrafter"/>
</dbReference>
<keyword evidence="8 10" id="KW-0472">Membrane</keyword>
<comment type="caution">
    <text evidence="12">The sequence shown here is derived from an EMBL/GenBank/DDBJ whole genome shotgun (WGS) entry which is preliminary data.</text>
</comment>
<keyword evidence="5" id="KW-0997">Cell inner membrane</keyword>
<keyword evidence="7 10" id="KW-1133">Transmembrane helix</keyword>
<dbReference type="InterPro" id="IPR042094">
    <property type="entry name" value="T2SS_GspF_sf"/>
</dbReference>
<dbReference type="Proteomes" id="UP000586119">
    <property type="component" value="Unassembled WGS sequence"/>
</dbReference>
<dbReference type="GO" id="GO:0005886">
    <property type="term" value="C:plasma membrane"/>
    <property type="evidence" value="ECO:0007669"/>
    <property type="project" value="UniProtKB-SubCell"/>
</dbReference>
<dbReference type="InterPro" id="IPR001992">
    <property type="entry name" value="T2SS_GspF/T4SS_PilC_CS"/>
</dbReference>
<evidence type="ECO:0000256" key="6">
    <source>
        <dbReference type="ARBA" id="ARBA00022692"/>
    </source>
</evidence>
<evidence type="ECO:0000256" key="5">
    <source>
        <dbReference type="ARBA" id="ARBA00022519"/>
    </source>
</evidence>
<evidence type="ECO:0000259" key="11">
    <source>
        <dbReference type="Pfam" id="PF00482"/>
    </source>
</evidence>
<comment type="subcellular location">
    <subcellularLocation>
        <location evidence="1 9">Cell inner membrane</location>
        <topology evidence="1 9">Multi-pass membrane protein</topology>
    </subcellularLocation>
</comment>
<dbReference type="PANTHER" id="PTHR30012:SF7">
    <property type="entry name" value="PROTEIN TRANSPORT PROTEIN HOFC HOMOLOG"/>
    <property type="match status" value="1"/>
</dbReference>
<proteinExistence type="inferred from homology"/>
<dbReference type="EMBL" id="JACCDF010000009">
    <property type="protein sequence ID" value="NYS61367.1"/>
    <property type="molecule type" value="Genomic_DNA"/>
</dbReference>
<keyword evidence="3 9" id="KW-0813">Transport</keyword>
<evidence type="ECO:0000256" key="4">
    <source>
        <dbReference type="ARBA" id="ARBA00022475"/>
    </source>
</evidence>
<reference evidence="12 13" key="1">
    <citation type="journal article" date="2015" name="Int. J. Syst. Evol. Microbiol.">
        <title>Halomonas salicampi sp. nov., a halotolerant and alkalitolerant bacterium isolated from a saltern soil.</title>
        <authorList>
            <person name="Lee J.C."/>
            <person name="Kim Y.S."/>
            <person name="Yun B.S."/>
            <person name="Whang K.S."/>
        </authorList>
    </citation>
    <scope>NUCLEOTIDE SEQUENCE [LARGE SCALE GENOMIC DNA]</scope>
    <source>
        <strain evidence="12 13">BH103</strain>
    </source>
</reference>
<evidence type="ECO:0000256" key="1">
    <source>
        <dbReference type="ARBA" id="ARBA00004429"/>
    </source>
</evidence>
<dbReference type="InterPro" id="IPR003004">
    <property type="entry name" value="GspF/PilC"/>
</dbReference>
<dbReference type="PANTHER" id="PTHR30012">
    <property type="entry name" value="GENERAL SECRETION PATHWAY PROTEIN"/>
    <property type="match status" value="1"/>
</dbReference>
<evidence type="ECO:0000256" key="9">
    <source>
        <dbReference type="RuleBase" id="RU003923"/>
    </source>
</evidence>
<sequence length="410" mass="44812">MAKKPRARRTPELQLARWKWVGKGPNNRVLSGEMVGSSKAGISAELQNQGITVQKLRKKGSLSGRGRINANDVMVFARQMATMIRAGIPLLQAFQVVAESLKKPAMVALVQQMMTQVSAGSSFSDALSRHPKHFDRLFVNLVEAGEQAGALDQMLERIATYKEKTESLKGRVKKAMWYPSTVMAIGIGVTMLLLIKVVPEFESMFESFGAELPAMTQMTVNLSELAQQYWLHAVGAVIAGVLLLKEGIKRSPNIAYRFHFFLLRIPVIGDILHKSAVARFARTLATTFASGVPLVEGLETSAGATGNKVYERAVHQARHDVATGQQLHFAMRMTNQFPALAVQMVSIGEEAGSLDAMLNRVADYYEEEVDNKVDALTSLMEPLIIVVLGVLVGGVVVSMYLPIFNLGSAL</sequence>
<feature type="transmembrane region" description="Helical" evidence="10">
    <location>
        <begin position="175"/>
        <end position="195"/>
    </location>
</feature>
<feature type="domain" description="Type II secretion system protein GspF" evidence="11">
    <location>
        <begin position="280"/>
        <end position="402"/>
    </location>
</feature>
<protein>
    <submittedName>
        <fullName evidence="12">Type II secretion system F family protein</fullName>
    </submittedName>
</protein>
<evidence type="ECO:0000256" key="3">
    <source>
        <dbReference type="ARBA" id="ARBA00022448"/>
    </source>
</evidence>
<dbReference type="Pfam" id="PF00482">
    <property type="entry name" value="T2SSF"/>
    <property type="match status" value="2"/>
</dbReference>
<dbReference type="PRINTS" id="PR00812">
    <property type="entry name" value="BCTERIALGSPF"/>
</dbReference>
<evidence type="ECO:0000256" key="7">
    <source>
        <dbReference type="ARBA" id="ARBA00022989"/>
    </source>
</evidence>
<feature type="transmembrane region" description="Helical" evidence="10">
    <location>
        <begin position="382"/>
        <end position="403"/>
    </location>
</feature>
<dbReference type="AlphaFoldDB" id="A0A7Z0LLZ0"/>
<evidence type="ECO:0000256" key="2">
    <source>
        <dbReference type="ARBA" id="ARBA00005745"/>
    </source>
</evidence>
<dbReference type="FunFam" id="1.20.81.30:FF:000001">
    <property type="entry name" value="Type II secretion system protein F"/>
    <property type="match status" value="2"/>
</dbReference>
<evidence type="ECO:0000256" key="8">
    <source>
        <dbReference type="ARBA" id="ARBA00023136"/>
    </source>
</evidence>
<evidence type="ECO:0000313" key="12">
    <source>
        <dbReference type="EMBL" id="NYS61367.1"/>
    </source>
</evidence>
<comment type="similarity">
    <text evidence="2 9">Belongs to the GSP F family.</text>
</comment>
<name>A0A7Z0LLZ0_9GAMM</name>